<keyword evidence="4" id="KW-0378">Hydrolase</keyword>
<evidence type="ECO:0000313" key="6">
    <source>
        <dbReference type="EMBL" id="KLU82124.1"/>
    </source>
</evidence>
<evidence type="ECO:0000256" key="5">
    <source>
        <dbReference type="ARBA" id="ARBA00023295"/>
    </source>
</evidence>
<dbReference type="VEuPathDB" id="FungiDB:MAPG_01201"/>
<dbReference type="Proteomes" id="UP000011715">
    <property type="component" value="Unassembled WGS sequence"/>
</dbReference>
<protein>
    <recommendedName>
        <fullName evidence="3">beta-glucosidase</fullName>
        <ecNumber evidence="3">3.2.1.21</ecNumber>
    </recommendedName>
</protein>
<evidence type="ECO:0000256" key="3">
    <source>
        <dbReference type="ARBA" id="ARBA00012744"/>
    </source>
</evidence>
<evidence type="ECO:0000313" key="8">
    <source>
        <dbReference type="Proteomes" id="UP000011715"/>
    </source>
</evidence>
<keyword evidence="8" id="KW-1185">Reference proteome</keyword>
<dbReference type="GO" id="GO:0009251">
    <property type="term" value="P:glucan catabolic process"/>
    <property type="evidence" value="ECO:0007669"/>
    <property type="project" value="TreeGrafter"/>
</dbReference>
<dbReference type="EC" id="3.2.1.21" evidence="3"/>
<evidence type="ECO:0000256" key="2">
    <source>
        <dbReference type="ARBA" id="ARBA00005336"/>
    </source>
</evidence>
<dbReference type="PANTHER" id="PTHR42715">
    <property type="entry name" value="BETA-GLUCOSIDASE"/>
    <property type="match status" value="1"/>
</dbReference>
<comment type="similarity">
    <text evidence="2">Belongs to the glycosyl hydrolase 3 family.</text>
</comment>
<dbReference type="InterPro" id="IPR050288">
    <property type="entry name" value="Cellulose_deg_GH3"/>
</dbReference>
<dbReference type="EnsemblFungi" id="MAPG_01201T0">
    <property type="protein sequence ID" value="MAPG_01201T0"/>
    <property type="gene ID" value="MAPG_01201"/>
</dbReference>
<gene>
    <name evidence="6" type="ORF">MAPG_01201</name>
</gene>
<evidence type="ECO:0000313" key="7">
    <source>
        <dbReference type="EnsemblFungi" id="MAPG_01201T0"/>
    </source>
</evidence>
<organism evidence="7 8">
    <name type="scientific">Magnaporthiopsis poae (strain ATCC 64411 / 73-15)</name>
    <name type="common">Kentucky bluegrass fungus</name>
    <name type="synonym">Magnaporthe poae</name>
    <dbReference type="NCBI Taxonomy" id="644358"/>
    <lineage>
        <taxon>Eukaryota</taxon>
        <taxon>Fungi</taxon>
        <taxon>Dikarya</taxon>
        <taxon>Ascomycota</taxon>
        <taxon>Pezizomycotina</taxon>
        <taxon>Sordariomycetes</taxon>
        <taxon>Sordariomycetidae</taxon>
        <taxon>Magnaporthales</taxon>
        <taxon>Magnaporthaceae</taxon>
        <taxon>Magnaporthiopsis</taxon>
    </lineage>
</organism>
<dbReference type="EMBL" id="ADBL01000282">
    <property type="status" value="NOT_ANNOTATED_CDS"/>
    <property type="molecule type" value="Genomic_DNA"/>
</dbReference>
<dbReference type="EMBL" id="GL876966">
    <property type="protein sequence ID" value="KLU82124.1"/>
    <property type="molecule type" value="Genomic_DNA"/>
</dbReference>
<evidence type="ECO:0000256" key="1">
    <source>
        <dbReference type="ARBA" id="ARBA00000448"/>
    </source>
</evidence>
<name>A0A0C4DN28_MAGP6</name>
<reference evidence="8" key="2">
    <citation type="submission" date="2010-05" db="EMBL/GenBank/DDBJ databases">
        <title>The genome sequence of Magnaporthe poae strain ATCC 64411.</title>
        <authorList>
            <person name="Ma L.-J."/>
            <person name="Dead R."/>
            <person name="Young S."/>
            <person name="Zeng Q."/>
            <person name="Koehrsen M."/>
            <person name="Alvarado L."/>
            <person name="Berlin A."/>
            <person name="Chapman S.B."/>
            <person name="Chen Z."/>
            <person name="Freedman E."/>
            <person name="Gellesch M."/>
            <person name="Goldberg J."/>
            <person name="Griggs A."/>
            <person name="Gujja S."/>
            <person name="Heilman E.R."/>
            <person name="Heiman D."/>
            <person name="Hepburn T."/>
            <person name="Howarth C."/>
            <person name="Jen D."/>
            <person name="Larson L."/>
            <person name="Mehta T."/>
            <person name="Neiman D."/>
            <person name="Pearson M."/>
            <person name="Roberts A."/>
            <person name="Saif S."/>
            <person name="Shea T."/>
            <person name="Shenoy N."/>
            <person name="Sisk P."/>
            <person name="Stolte C."/>
            <person name="Sykes S."/>
            <person name="Walk T."/>
            <person name="White J."/>
            <person name="Yandava C."/>
            <person name="Haas B."/>
            <person name="Nusbaum C."/>
            <person name="Birren B."/>
        </authorList>
    </citation>
    <scope>NUCLEOTIDE SEQUENCE [LARGE SCALE GENOMIC DNA]</scope>
    <source>
        <strain evidence="8">ATCC 64411 / 73-15</strain>
    </source>
</reference>
<dbReference type="Gene3D" id="3.40.50.1700">
    <property type="entry name" value="Glycoside hydrolase family 3 C-terminal domain"/>
    <property type="match status" value="1"/>
</dbReference>
<keyword evidence="5" id="KW-0326">Glycosidase</keyword>
<proteinExistence type="inferred from homology"/>
<reference evidence="7" key="5">
    <citation type="submission" date="2015-06" db="UniProtKB">
        <authorList>
            <consortium name="EnsemblFungi"/>
        </authorList>
    </citation>
    <scope>IDENTIFICATION</scope>
    <source>
        <strain evidence="7">ATCC 64411</strain>
    </source>
</reference>
<sequence>MAVKMGVGPRFGAFWRGQSGCDTVYIGYRFCEKKKRDTLFTFGHGLSYTSFELGGFSLETTPSNSDAGRESVIKLGLDVKNTSNLQRKRDMRASEADFYGVLVSQNSVDVMTGGFIVDRSPWKGLRDERTE</sequence>
<dbReference type="GO" id="GO:0008422">
    <property type="term" value="F:beta-glucosidase activity"/>
    <property type="evidence" value="ECO:0007669"/>
    <property type="project" value="UniProtKB-EC"/>
</dbReference>
<reference evidence="6" key="1">
    <citation type="submission" date="2010-05" db="EMBL/GenBank/DDBJ databases">
        <title>The Genome Sequence of Magnaporthe poae strain ATCC 64411.</title>
        <authorList>
            <consortium name="The Broad Institute Genome Sequencing Platform"/>
            <consortium name="Broad Institute Genome Sequencing Center for Infectious Disease"/>
            <person name="Ma L.-J."/>
            <person name="Dead R."/>
            <person name="Young S."/>
            <person name="Zeng Q."/>
            <person name="Koehrsen M."/>
            <person name="Alvarado L."/>
            <person name="Berlin A."/>
            <person name="Chapman S.B."/>
            <person name="Chen Z."/>
            <person name="Freedman E."/>
            <person name="Gellesch M."/>
            <person name="Goldberg J."/>
            <person name="Griggs A."/>
            <person name="Gujja S."/>
            <person name="Heilman E.R."/>
            <person name="Heiman D."/>
            <person name="Hepburn T."/>
            <person name="Howarth C."/>
            <person name="Jen D."/>
            <person name="Larson L."/>
            <person name="Mehta T."/>
            <person name="Neiman D."/>
            <person name="Pearson M."/>
            <person name="Roberts A."/>
            <person name="Saif S."/>
            <person name="Shea T."/>
            <person name="Shenoy N."/>
            <person name="Sisk P."/>
            <person name="Stolte C."/>
            <person name="Sykes S."/>
            <person name="Walk T."/>
            <person name="White J."/>
            <person name="Yandava C."/>
            <person name="Haas B."/>
            <person name="Nusbaum C."/>
            <person name="Birren B."/>
        </authorList>
    </citation>
    <scope>NUCLEOTIDE SEQUENCE</scope>
    <source>
        <strain evidence="6">ATCC 64411</strain>
    </source>
</reference>
<dbReference type="InterPro" id="IPR036881">
    <property type="entry name" value="Glyco_hydro_3_C_sf"/>
</dbReference>
<dbReference type="PANTHER" id="PTHR42715:SF27">
    <property type="entry name" value="BETA-GLUCOSIDASE-RELATED"/>
    <property type="match status" value="1"/>
</dbReference>
<comment type="catalytic activity">
    <reaction evidence="1">
        <text>Hydrolysis of terminal, non-reducing beta-D-glucosyl residues with release of beta-D-glucose.</text>
        <dbReference type="EC" id="3.2.1.21"/>
    </reaction>
</comment>
<reference evidence="6" key="3">
    <citation type="submission" date="2011-03" db="EMBL/GenBank/DDBJ databases">
        <title>Annotation of Magnaporthe poae ATCC 64411.</title>
        <authorList>
            <person name="Ma L.-J."/>
            <person name="Dead R."/>
            <person name="Young S.K."/>
            <person name="Zeng Q."/>
            <person name="Gargeya S."/>
            <person name="Fitzgerald M."/>
            <person name="Haas B."/>
            <person name="Abouelleil A."/>
            <person name="Alvarado L."/>
            <person name="Arachchi H.M."/>
            <person name="Berlin A."/>
            <person name="Brown A."/>
            <person name="Chapman S.B."/>
            <person name="Chen Z."/>
            <person name="Dunbar C."/>
            <person name="Freedman E."/>
            <person name="Gearin G."/>
            <person name="Gellesch M."/>
            <person name="Goldberg J."/>
            <person name="Griggs A."/>
            <person name="Gujja S."/>
            <person name="Heiman D."/>
            <person name="Howarth C."/>
            <person name="Larson L."/>
            <person name="Lui A."/>
            <person name="MacDonald P.J.P."/>
            <person name="Mehta T."/>
            <person name="Montmayeur A."/>
            <person name="Murphy C."/>
            <person name="Neiman D."/>
            <person name="Pearson M."/>
            <person name="Priest M."/>
            <person name="Roberts A."/>
            <person name="Saif S."/>
            <person name="Shea T."/>
            <person name="Shenoy N."/>
            <person name="Sisk P."/>
            <person name="Stolte C."/>
            <person name="Sykes S."/>
            <person name="Yandava C."/>
            <person name="Wortman J."/>
            <person name="Nusbaum C."/>
            <person name="Birren B."/>
        </authorList>
    </citation>
    <scope>NUCLEOTIDE SEQUENCE</scope>
    <source>
        <strain evidence="6">ATCC 64411</strain>
    </source>
</reference>
<reference evidence="7" key="4">
    <citation type="journal article" date="2015" name="G3 (Bethesda)">
        <title>Genome sequences of three phytopathogenic species of the Magnaporthaceae family of fungi.</title>
        <authorList>
            <person name="Okagaki L.H."/>
            <person name="Nunes C.C."/>
            <person name="Sailsbery J."/>
            <person name="Clay B."/>
            <person name="Brown D."/>
            <person name="John T."/>
            <person name="Oh Y."/>
            <person name="Young N."/>
            <person name="Fitzgerald M."/>
            <person name="Haas B.J."/>
            <person name="Zeng Q."/>
            <person name="Young S."/>
            <person name="Adiconis X."/>
            <person name="Fan L."/>
            <person name="Levin J.Z."/>
            <person name="Mitchell T.K."/>
            <person name="Okubara P.A."/>
            <person name="Farman M.L."/>
            <person name="Kohn L.M."/>
            <person name="Birren B."/>
            <person name="Ma L.-J."/>
            <person name="Dean R.A."/>
        </authorList>
    </citation>
    <scope>NUCLEOTIDE SEQUENCE</scope>
    <source>
        <strain evidence="7">ATCC 64411 / 73-15</strain>
    </source>
</reference>
<evidence type="ECO:0000256" key="4">
    <source>
        <dbReference type="ARBA" id="ARBA00022801"/>
    </source>
</evidence>
<dbReference type="AlphaFoldDB" id="A0A0C4DN28"/>
<accession>A0A0C4DN28</accession>